<sequence>MQVYLTFASTEQWPSNQSKIIKTGLPRPSSSHCIQPNGVLKFANNRNTAPITSSSSLLSTVLSKNQTICKFSIDSILKFRILIFEQTRWMQVGIPASNDQTFARLLCILSKF</sequence>
<accession>A0A8R1XVU9</accession>
<organism evidence="1 2">
    <name type="scientific">Onchocerca volvulus</name>
    <dbReference type="NCBI Taxonomy" id="6282"/>
    <lineage>
        <taxon>Eukaryota</taxon>
        <taxon>Metazoa</taxon>
        <taxon>Ecdysozoa</taxon>
        <taxon>Nematoda</taxon>
        <taxon>Chromadorea</taxon>
        <taxon>Rhabditida</taxon>
        <taxon>Spirurina</taxon>
        <taxon>Spiruromorpha</taxon>
        <taxon>Filarioidea</taxon>
        <taxon>Onchocercidae</taxon>
        <taxon>Onchocerca</taxon>
    </lineage>
</organism>
<reference evidence="1" key="2">
    <citation type="submission" date="2022-06" db="UniProtKB">
        <authorList>
            <consortium name="EnsemblMetazoa"/>
        </authorList>
    </citation>
    <scope>IDENTIFICATION</scope>
</reference>
<dbReference type="EnsemblMetazoa" id="OVOC4748.1">
    <property type="protein sequence ID" value="OVOC4748.1"/>
    <property type="gene ID" value="WBGene00241557"/>
</dbReference>
<keyword evidence="2" id="KW-1185">Reference proteome</keyword>
<evidence type="ECO:0000313" key="2">
    <source>
        <dbReference type="Proteomes" id="UP000024404"/>
    </source>
</evidence>
<dbReference type="EMBL" id="CMVM020000144">
    <property type="status" value="NOT_ANNOTATED_CDS"/>
    <property type="molecule type" value="Genomic_DNA"/>
</dbReference>
<protein>
    <submittedName>
        <fullName evidence="1">Uncharacterized protein</fullName>
    </submittedName>
</protein>
<evidence type="ECO:0000313" key="1">
    <source>
        <dbReference type="EnsemblMetazoa" id="OVOC4748.1"/>
    </source>
</evidence>
<dbReference type="AlphaFoldDB" id="A0A8R1XVU9"/>
<reference evidence="2" key="1">
    <citation type="submission" date="2013-10" db="EMBL/GenBank/DDBJ databases">
        <title>Genome sequencing of Onchocerca volvulus.</title>
        <authorList>
            <person name="Cotton J."/>
            <person name="Tsai J."/>
            <person name="Stanley E."/>
            <person name="Tracey A."/>
            <person name="Holroyd N."/>
            <person name="Lustigman S."/>
            <person name="Berriman M."/>
        </authorList>
    </citation>
    <scope>NUCLEOTIDE SEQUENCE</scope>
</reference>
<dbReference type="Proteomes" id="UP000024404">
    <property type="component" value="Unassembled WGS sequence"/>
</dbReference>
<proteinExistence type="predicted"/>
<name>A0A8R1XVU9_ONCVO</name>